<dbReference type="GO" id="GO:0009251">
    <property type="term" value="P:glucan catabolic process"/>
    <property type="evidence" value="ECO:0007669"/>
    <property type="project" value="TreeGrafter"/>
</dbReference>
<protein>
    <recommendedName>
        <fullName evidence="3">beta-glucosidase</fullName>
        <ecNumber evidence="3">3.2.1.21</ecNumber>
    </recommendedName>
</protein>
<reference evidence="7" key="1">
    <citation type="journal article" date="2021" name="IMA Fungus">
        <title>Genomic characterization of three marine fungi, including Emericellopsis atlantica sp. nov. with signatures of a generalist lifestyle and marine biomass degradation.</title>
        <authorList>
            <person name="Hagestad O.C."/>
            <person name="Hou L."/>
            <person name="Andersen J.H."/>
            <person name="Hansen E.H."/>
            <person name="Altermark B."/>
            <person name="Li C."/>
            <person name="Kuhnert E."/>
            <person name="Cox R.J."/>
            <person name="Crous P.W."/>
            <person name="Spatafora J.W."/>
            <person name="Lail K."/>
            <person name="Amirebrahimi M."/>
            <person name="Lipzen A."/>
            <person name="Pangilinan J."/>
            <person name="Andreopoulos W."/>
            <person name="Hayes R.D."/>
            <person name="Ng V."/>
            <person name="Grigoriev I.V."/>
            <person name="Jackson S.A."/>
            <person name="Sutton T.D.S."/>
            <person name="Dobson A.D.W."/>
            <person name="Rama T."/>
        </authorList>
    </citation>
    <scope>NUCLEOTIDE SEQUENCE</scope>
    <source>
        <strain evidence="7">TRa018bII</strain>
    </source>
</reference>
<sequence length="154" mass="17022">MVRNVNNTIPLNAPRFVSIFGYDAEAEEAPWTNPPRFGGGYEVNFGWNKLNGTLIVAGGSGRNISPCAISLFKVIQARIIANQGTLRWDLWSENPIPDANTEDFLVFINPYTSEAWDRTTFTDKFSDKLVRNSAGNFLSTVVAGYFASPKVAEP</sequence>
<evidence type="ECO:0000313" key="8">
    <source>
        <dbReference type="Proteomes" id="UP000824998"/>
    </source>
</evidence>
<organism evidence="7 8">
    <name type="scientific">Amylocarpus encephaloides</name>
    <dbReference type="NCBI Taxonomy" id="45428"/>
    <lineage>
        <taxon>Eukaryota</taxon>
        <taxon>Fungi</taxon>
        <taxon>Dikarya</taxon>
        <taxon>Ascomycota</taxon>
        <taxon>Pezizomycotina</taxon>
        <taxon>Leotiomycetes</taxon>
        <taxon>Helotiales</taxon>
        <taxon>Helotiales incertae sedis</taxon>
        <taxon>Amylocarpus</taxon>
    </lineage>
</organism>
<proteinExistence type="inferred from homology"/>
<dbReference type="GO" id="GO:0008422">
    <property type="term" value="F:beta-glucosidase activity"/>
    <property type="evidence" value="ECO:0007669"/>
    <property type="project" value="UniProtKB-EC"/>
</dbReference>
<keyword evidence="5" id="KW-0378">Hydrolase</keyword>
<dbReference type="InterPro" id="IPR050288">
    <property type="entry name" value="Cellulose_deg_GH3"/>
</dbReference>
<evidence type="ECO:0000256" key="5">
    <source>
        <dbReference type="ARBA" id="ARBA00022801"/>
    </source>
</evidence>
<dbReference type="SUPFAM" id="SSF52279">
    <property type="entry name" value="Beta-D-glucan exohydrolase, C-terminal domain"/>
    <property type="match status" value="1"/>
</dbReference>
<dbReference type="EMBL" id="MU251473">
    <property type="protein sequence ID" value="KAG9234151.1"/>
    <property type="molecule type" value="Genomic_DNA"/>
</dbReference>
<dbReference type="OrthoDB" id="416222at2759"/>
<evidence type="ECO:0000256" key="3">
    <source>
        <dbReference type="ARBA" id="ARBA00012744"/>
    </source>
</evidence>
<gene>
    <name evidence="7" type="ORF">BJ875DRAFT_484466</name>
</gene>
<comment type="catalytic activity">
    <reaction evidence="1">
        <text>Hydrolysis of terminal, non-reducing beta-D-glucosyl residues with release of beta-D-glucose.</text>
        <dbReference type="EC" id="3.2.1.21"/>
    </reaction>
</comment>
<dbReference type="PANTHER" id="PTHR42715:SF5">
    <property type="entry name" value="BETA-GLUCOSIDASE M-RELATED"/>
    <property type="match status" value="1"/>
</dbReference>
<comment type="similarity">
    <text evidence="2">Belongs to the glycosyl hydrolase 3 family.</text>
</comment>
<dbReference type="EC" id="3.2.1.21" evidence="3"/>
<keyword evidence="8" id="KW-1185">Reference proteome</keyword>
<comment type="caution">
    <text evidence="7">The sequence shown here is derived from an EMBL/GenBank/DDBJ whole genome shotgun (WGS) entry which is preliminary data.</text>
</comment>
<dbReference type="AlphaFoldDB" id="A0A9P8C6L3"/>
<dbReference type="Proteomes" id="UP000824998">
    <property type="component" value="Unassembled WGS sequence"/>
</dbReference>
<evidence type="ECO:0000313" key="7">
    <source>
        <dbReference type="EMBL" id="KAG9234151.1"/>
    </source>
</evidence>
<keyword evidence="4" id="KW-0732">Signal</keyword>
<evidence type="ECO:0000256" key="6">
    <source>
        <dbReference type="ARBA" id="ARBA00023295"/>
    </source>
</evidence>
<evidence type="ECO:0000256" key="2">
    <source>
        <dbReference type="ARBA" id="ARBA00005336"/>
    </source>
</evidence>
<accession>A0A9P8C6L3</accession>
<evidence type="ECO:0000256" key="4">
    <source>
        <dbReference type="ARBA" id="ARBA00022729"/>
    </source>
</evidence>
<dbReference type="InterPro" id="IPR036881">
    <property type="entry name" value="Glyco_hydro_3_C_sf"/>
</dbReference>
<keyword evidence="6" id="KW-0326">Glycosidase</keyword>
<evidence type="ECO:0000256" key="1">
    <source>
        <dbReference type="ARBA" id="ARBA00000448"/>
    </source>
</evidence>
<name>A0A9P8C6L3_9HELO</name>
<dbReference type="PANTHER" id="PTHR42715">
    <property type="entry name" value="BETA-GLUCOSIDASE"/>
    <property type="match status" value="1"/>
</dbReference>
<dbReference type="Gene3D" id="3.40.50.1700">
    <property type="entry name" value="Glycoside hydrolase family 3 C-terminal domain"/>
    <property type="match status" value="1"/>
</dbReference>